<dbReference type="PATRIC" id="fig|1217712.3.peg.3098"/>
<gene>
    <name evidence="2" type="ORF">F971_03210</name>
</gene>
<feature type="transmembrane region" description="Helical" evidence="1">
    <location>
        <begin position="49"/>
        <end position="66"/>
    </location>
</feature>
<dbReference type="AlphaFoldDB" id="N8UV17"/>
<evidence type="ECO:0008006" key="4">
    <source>
        <dbReference type="Google" id="ProtNLM"/>
    </source>
</evidence>
<evidence type="ECO:0000313" key="3">
    <source>
        <dbReference type="Proteomes" id="UP000013049"/>
    </source>
</evidence>
<dbReference type="EMBL" id="APPC01000021">
    <property type="protein sequence ID" value="ENU91245.1"/>
    <property type="molecule type" value="Genomic_DNA"/>
</dbReference>
<dbReference type="Pfam" id="PF19744">
    <property type="entry name" value="DUF6232"/>
    <property type="match status" value="1"/>
</dbReference>
<sequence>MTAIQKPESILFSSGNVTITNARFLVDNQTYAIRNITSVDKRIKKAPKLTYWLVGVILMLIGLVGYGPSLLIAFGIISIIIGFVVNHKYYVFLKTSAAEMQALESKDPYYIDEVIDALNQAILYH</sequence>
<organism evidence="2 3">
    <name type="scientific">Acinetobacter vivianii</name>
    <dbReference type="NCBI Taxonomy" id="1776742"/>
    <lineage>
        <taxon>Bacteria</taxon>
        <taxon>Pseudomonadati</taxon>
        <taxon>Pseudomonadota</taxon>
        <taxon>Gammaproteobacteria</taxon>
        <taxon>Moraxellales</taxon>
        <taxon>Moraxellaceae</taxon>
        <taxon>Acinetobacter</taxon>
    </lineage>
</organism>
<keyword evidence="1" id="KW-1133">Transmembrane helix</keyword>
<evidence type="ECO:0000313" key="2">
    <source>
        <dbReference type="EMBL" id="ENU91245.1"/>
    </source>
</evidence>
<evidence type="ECO:0000256" key="1">
    <source>
        <dbReference type="SAM" id="Phobius"/>
    </source>
</evidence>
<dbReference type="InterPro" id="IPR045629">
    <property type="entry name" value="DUF6232"/>
</dbReference>
<accession>N8UV17</accession>
<reference evidence="2 3" key="1">
    <citation type="submission" date="2013-02" db="EMBL/GenBank/DDBJ databases">
        <title>The Genome Sequence of Acinetobacter sp. NIPH 758.</title>
        <authorList>
            <consortium name="The Broad Institute Genome Sequencing Platform"/>
            <consortium name="The Broad Institute Genome Sequencing Center for Infectious Disease"/>
            <person name="Cerqueira G."/>
            <person name="Feldgarden M."/>
            <person name="Courvalin P."/>
            <person name="Perichon B."/>
            <person name="Grillot-Courvalin C."/>
            <person name="Clermont D."/>
            <person name="Rocha E."/>
            <person name="Yoon E.-J."/>
            <person name="Nemec A."/>
            <person name="Walker B."/>
            <person name="Young S.K."/>
            <person name="Zeng Q."/>
            <person name="Gargeya S."/>
            <person name="Fitzgerald M."/>
            <person name="Haas B."/>
            <person name="Abouelleil A."/>
            <person name="Alvarado L."/>
            <person name="Arachchi H.M."/>
            <person name="Berlin A.M."/>
            <person name="Chapman S.B."/>
            <person name="Dewar J."/>
            <person name="Goldberg J."/>
            <person name="Griggs A."/>
            <person name="Gujja S."/>
            <person name="Hansen M."/>
            <person name="Howarth C."/>
            <person name="Imamovic A."/>
            <person name="Larimer J."/>
            <person name="McCowan C."/>
            <person name="Murphy C."/>
            <person name="Neiman D."/>
            <person name="Pearson M."/>
            <person name="Priest M."/>
            <person name="Roberts A."/>
            <person name="Saif S."/>
            <person name="Shea T."/>
            <person name="Sisk P."/>
            <person name="Sykes S."/>
            <person name="Wortman J."/>
            <person name="Nusbaum C."/>
            <person name="Birren B."/>
        </authorList>
    </citation>
    <scope>NUCLEOTIDE SEQUENCE [LARGE SCALE GENOMIC DNA]</scope>
    <source>
        <strain evidence="2 3">NIPH 758</strain>
    </source>
</reference>
<name>N8UV17_9GAMM</name>
<proteinExistence type="predicted"/>
<protein>
    <recommendedName>
        <fullName evidence="4">QacE</fullName>
    </recommendedName>
</protein>
<dbReference type="RefSeq" id="WP_004773112.1">
    <property type="nucleotide sequence ID" value="NZ_KB849357.1"/>
</dbReference>
<keyword evidence="1" id="KW-0472">Membrane</keyword>
<feature type="transmembrane region" description="Helical" evidence="1">
    <location>
        <begin position="72"/>
        <end position="91"/>
    </location>
</feature>
<dbReference type="Proteomes" id="UP000013049">
    <property type="component" value="Unassembled WGS sequence"/>
</dbReference>
<keyword evidence="1" id="KW-0812">Transmembrane</keyword>
<dbReference type="HOGENOM" id="CLU_161208_0_0_6"/>
<comment type="caution">
    <text evidence="2">The sequence shown here is derived from an EMBL/GenBank/DDBJ whole genome shotgun (WGS) entry which is preliminary data.</text>
</comment>